<dbReference type="Proteomes" id="UP000694867">
    <property type="component" value="Unplaced"/>
</dbReference>
<dbReference type="EC" id="6.3.3.2" evidence="5 7"/>
<dbReference type="SUPFAM" id="SSF100950">
    <property type="entry name" value="NagB/RpiA/CoA transferase-like"/>
    <property type="match status" value="1"/>
</dbReference>
<dbReference type="GO" id="GO:0009396">
    <property type="term" value="P:folic acid-containing compound biosynthetic process"/>
    <property type="evidence" value="ECO:0007669"/>
    <property type="project" value="TreeGrafter"/>
</dbReference>
<dbReference type="GO" id="GO:0005739">
    <property type="term" value="C:mitochondrion"/>
    <property type="evidence" value="ECO:0007669"/>
    <property type="project" value="TreeGrafter"/>
</dbReference>
<feature type="binding site" evidence="6">
    <location>
        <begin position="85"/>
        <end position="93"/>
    </location>
    <ligand>
        <name>ATP</name>
        <dbReference type="ChEBI" id="CHEBI:30616"/>
    </ligand>
</feature>
<comment type="cofactor">
    <cofactor evidence="7">
        <name>Mg(2+)</name>
        <dbReference type="ChEBI" id="CHEBI:18420"/>
    </cofactor>
</comment>
<dbReference type="GO" id="GO:0030272">
    <property type="term" value="F:5-formyltetrahydrofolate cyclo-ligase activity"/>
    <property type="evidence" value="ECO:0007669"/>
    <property type="project" value="UniProtKB-EC"/>
</dbReference>
<dbReference type="GO" id="GO:0046872">
    <property type="term" value="F:metal ion binding"/>
    <property type="evidence" value="ECO:0007669"/>
    <property type="project" value="UniProtKB-KW"/>
</dbReference>
<keyword evidence="8" id="KW-1185">Reference proteome</keyword>
<dbReference type="AlphaFoldDB" id="A0AAJ6VWZ6"/>
<protein>
    <recommendedName>
        <fullName evidence="5 7">5-formyltetrahydrofolate cyclo-ligase</fullName>
        <ecNumber evidence="5 7">6.3.3.2</ecNumber>
    </recommendedName>
</protein>
<dbReference type="PIRSF" id="PIRSF006806">
    <property type="entry name" value="FTHF_cligase"/>
    <property type="match status" value="1"/>
</dbReference>
<keyword evidence="7" id="KW-0460">Magnesium</keyword>
<evidence type="ECO:0000256" key="3">
    <source>
        <dbReference type="ARBA" id="ARBA00022840"/>
    </source>
</evidence>
<organism evidence="8 9">
    <name type="scientific">Galendromus occidentalis</name>
    <name type="common">western predatory mite</name>
    <dbReference type="NCBI Taxonomy" id="34638"/>
    <lineage>
        <taxon>Eukaryota</taxon>
        <taxon>Metazoa</taxon>
        <taxon>Ecdysozoa</taxon>
        <taxon>Arthropoda</taxon>
        <taxon>Chelicerata</taxon>
        <taxon>Arachnida</taxon>
        <taxon>Acari</taxon>
        <taxon>Parasitiformes</taxon>
        <taxon>Mesostigmata</taxon>
        <taxon>Gamasina</taxon>
        <taxon>Phytoseioidea</taxon>
        <taxon>Phytoseiidae</taxon>
        <taxon>Typhlodrominae</taxon>
        <taxon>Galendromus</taxon>
    </lineage>
</organism>
<name>A0AAJ6VWZ6_9ACAR</name>
<dbReference type="RefSeq" id="XP_003741135.1">
    <property type="nucleotide sequence ID" value="XM_003741087.1"/>
</dbReference>
<keyword evidence="2 6" id="KW-0547">Nucleotide-binding</keyword>
<gene>
    <name evidence="9" type="primary">LOC100903260</name>
</gene>
<dbReference type="KEGG" id="goe:100903260"/>
<evidence type="ECO:0000313" key="8">
    <source>
        <dbReference type="Proteomes" id="UP000694867"/>
    </source>
</evidence>
<proteinExistence type="inferred from homology"/>
<dbReference type="PANTHER" id="PTHR23407:SF1">
    <property type="entry name" value="5-FORMYLTETRAHYDROFOLATE CYCLO-LIGASE"/>
    <property type="match status" value="1"/>
</dbReference>
<dbReference type="GeneID" id="100903260"/>
<keyword evidence="7" id="KW-0479">Metal-binding</keyword>
<dbReference type="GO" id="GO:0035999">
    <property type="term" value="P:tetrahydrofolate interconversion"/>
    <property type="evidence" value="ECO:0007669"/>
    <property type="project" value="TreeGrafter"/>
</dbReference>
<dbReference type="NCBIfam" id="TIGR02727">
    <property type="entry name" value="MTHFS_bact"/>
    <property type="match status" value="1"/>
</dbReference>
<keyword evidence="3 6" id="KW-0067">ATP-binding</keyword>
<evidence type="ECO:0000256" key="7">
    <source>
        <dbReference type="RuleBase" id="RU361279"/>
    </source>
</evidence>
<reference evidence="9" key="1">
    <citation type="submission" date="2025-08" db="UniProtKB">
        <authorList>
            <consortium name="RefSeq"/>
        </authorList>
    </citation>
    <scope>IDENTIFICATION</scope>
</reference>
<comment type="similarity">
    <text evidence="1 7">Belongs to the 5-formyltetrahydrofolate cyclo-ligase family.</text>
</comment>
<comment type="catalytic activity">
    <reaction evidence="4 7">
        <text>(6S)-5-formyl-5,6,7,8-tetrahydrofolate + ATP = (6R)-5,10-methenyltetrahydrofolate + ADP + phosphate</text>
        <dbReference type="Rhea" id="RHEA:10488"/>
        <dbReference type="ChEBI" id="CHEBI:30616"/>
        <dbReference type="ChEBI" id="CHEBI:43474"/>
        <dbReference type="ChEBI" id="CHEBI:57455"/>
        <dbReference type="ChEBI" id="CHEBI:57457"/>
        <dbReference type="ChEBI" id="CHEBI:456216"/>
        <dbReference type="EC" id="6.3.3.2"/>
    </reaction>
</comment>
<evidence type="ECO:0000256" key="1">
    <source>
        <dbReference type="ARBA" id="ARBA00010638"/>
    </source>
</evidence>
<evidence type="ECO:0000256" key="4">
    <source>
        <dbReference type="ARBA" id="ARBA00036539"/>
    </source>
</evidence>
<dbReference type="CTD" id="10588"/>
<evidence type="ECO:0000256" key="2">
    <source>
        <dbReference type="ARBA" id="ARBA00022741"/>
    </source>
</evidence>
<dbReference type="InterPro" id="IPR002698">
    <property type="entry name" value="FTHF_cligase"/>
</dbReference>
<dbReference type="Pfam" id="PF01812">
    <property type="entry name" value="5-FTHF_cyc-lig"/>
    <property type="match status" value="1"/>
</dbReference>
<evidence type="ECO:0000313" key="9">
    <source>
        <dbReference type="RefSeq" id="XP_003741135.1"/>
    </source>
</evidence>
<dbReference type="PANTHER" id="PTHR23407">
    <property type="entry name" value="ATPASE INHIBITOR/5-FORMYLTETRAHYDROFOLATE CYCLO-LIGASE"/>
    <property type="match status" value="1"/>
</dbReference>
<dbReference type="InterPro" id="IPR037171">
    <property type="entry name" value="NagB/RpiA_transferase-like"/>
</dbReference>
<dbReference type="GO" id="GO:0005524">
    <property type="term" value="F:ATP binding"/>
    <property type="evidence" value="ECO:0007669"/>
    <property type="project" value="UniProtKB-KW"/>
</dbReference>
<dbReference type="InterPro" id="IPR024185">
    <property type="entry name" value="FTHF_cligase-like_sf"/>
</dbReference>
<dbReference type="Gene3D" id="3.40.50.10420">
    <property type="entry name" value="NagB/RpiA/CoA transferase-like"/>
    <property type="match status" value="1"/>
</dbReference>
<sequence length="143" mass="16718">MYKRDEIIYDRERLGTRSEKFKKKETSTFMEMIRLPSEREFDRLHLTKWNIRQPPPEVEWPEAIESGGLDIMICPGVAFTRRGHRLGHGMGYYDRYIARLSGSAREPMLIGVAFDEQILEDIPCDETDVLLDKVITSEAPERQ</sequence>
<evidence type="ECO:0000256" key="6">
    <source>
        <dbReference type="PIRSR" id="PIRSR006806-1"/>
    </source>
</evidence>
<accession>A0AAJ6VWZ6</accession>
<evidence type="ECO:0000256" key="5">
    <source>
        <dbReference type="ARBA" id="ARBA00038966"/>
    </source>
</evidence>